<evidence type="ECO:0000313" key="1">
    <source>
        <dbReference type="EMBL" id="KAJ7996167.1"/>
    </source>
</evidence>
<organism evidence="1 2">
    <name type="scientific">Dallia pectoralis</name>
    <name type="common">Alaska blackfish</name>
    <dbReference type="NCBI Taxonomy" id="75939"/>
    <lineage>
        <taxon>Eukaryota</taxon>
        <taxon>Metazoa</taxon>
        <taxon>Chordata</taxon>
        <taxon>Craniata</taxon>
        <taxon>Vertebrata</taxon>
        <taxon>Euteleostomi</taxon>
        <taxon>Actinopterygii</taxon>
        <taxon>Neopterygii</taxon>
        <taxon>Teleostei</taxon>
        <taxon>Protacanthopterygii</taxon>
        <taxon>Esociformes</taxon>
        <taxon>Umbridae</taxon>
        <taxon>Dallia</taxon>
    </lineage>
</organism>
<protein>
    <submittedName>
        <fullName evidence="1">Uncharacterized protein</fullName>
    </submittedName>
</protein>
<comment type="caution">
    <text evidence="1">The sequence shown here is derived from an EMBL/GenBank/DDBJ whole genome shotgun (WGS) entry which is preliminary data.</text>
</comment>
<keyword evidence="2" id="KW-1185">Reference proteome</keyword>
<dbReference type="EMBL" id="CM055747">
    <property type="protein sequence ID" value="KAJ7996167.1"/>
    <property type="molecule type" value="Genomic_DNA"/>
</dbReference>
<evidence type="ECO:0000313" key="2">
    <source>
        <dbReference type="Proteomes" id="UP001157502"/>
    </source>
</evidence>
<gene>
    <name evidence="1" type="ORF">DPEC_G00234250</name>
</gene>
<reference evidence="1" key="1">
    <citation type="submission" date="2021-05" db="EMBL/GenBank/DDBJ databases">
        <authorList>
            <person name="Pan Q."/>
            <person name="Jouanno E."/>
            <person name="Zahm M."/>
            <person name="Klopp C."/>
            <person name="Cabau C."/>
            <person name="Louis A."/>
            <person name="Berthelot C."/>
            <person name="Parey E."/>
            <person name="Roest Crollius H."/>
            <person name="Montfort J."/>
            <person name="Robinson-Rechavi M."/>
            <person name="Bouchez O."/>
            <person name="Lampietro C."/>
            <person name="Lopez Roques C."/>
            <person name="Donnadieu C."/>
            <person name="Postlethwait J."/>
            <person name="Bobe J."/>
            <person name="Dillon D."/>
            <person name="Chandos A."/>
            <person name="von Hippel F."/>
            <person name="Guiguen Y."/>
        </authorList>
    </citation>
    <scope>NUCLEOTIDE SEQUENCE</scope>
    <source>
        <strain evidence="1">YG-Jan2019</strain>
    </source>
</reference>
<dbReference type="Proteomes" id="UP001157502">
    <property type="component" value="Chromosome 20"/>
</dbReference>
<feature type="non-terminal residue" evidence="1">
    <location>
        <position position="377"/>
    </location>
</feature>
<sequence length="377" mass="42024">MESRFRPRPVIPPKPLANNILTKEPYRANLYQNLPPSDDGSQGRKHDRSPEGKVKRIIRRFSNQNFTEQTVLGTGLRPGFKWGERGPAGPTKLDLGQQFDHKPPTIQLRKPRWGSQTPGKCEEQRDASPARLKIDPCHGALEIPGQGSRSAPDGSEVDEVPVCSAMESCQSPGTPRLPGCHHRNGPHCCQCTCYQMRPGMKLVWVPREVECRRQMKWANEHTRREQERCSEKPKSHQCTVSTKVPGSPQKHTGHEEEGGYEVVPARSREAPPIPPRLKELRRQKTQQMLHLHSKSTLSLPGHITSISGSDVEPSPPVRANPPWQIPRPLPPIPVPSDLQRFPGSNPLCPLPLCPHTPIKSVIPNPDTSGTTSVYSAR</sequence>
<name>A0ACC2FY04_DALPE</name>
<accession>A0ACC2FY04</accession>
<proteinExistence type="predicted"/>